<dbReference type="Gene3D" id="3.30.300.30">
    <property type="match status" value="2"/>
</dbReference>
<keyword evidence="5" id="KW-0436">Ligase</keyword>
<dbReference type="InterPro" id="IPR025110">
    <property type="entry name" value="AMP-bd_C"/>
</dbReference>
<dbReference type="InterPro" id="IPR045851">
    <property type="entry name" value="AMP-bd_C_sf"/>
</dbReference>
<dbReference type="PROSITE" id="PS00455">
    <property type="entry name" value="AMP_BINDING"/>
    <property type="match status" value="2"/>
</dbReference>
<comment type="cofactor">
    <cofactor evidence="1">
        <name>pantetheine 4'-phosphate</name>
        <dbReference type="ChEBI" id="CHEBI:47942"/>
    </cofactor>
</comment>
<dbReference type="Pfam" id="PF00668">
    <property type="entry name" value="Condensation"/>
    <property type="match status" value="2"/>
</dbReference>
<dbReference type="InterPro" id="IPR020845">
    <property type="entry name" value="AMP-binding_CS"/>
</dbReference>
<dbReference type="InterPro" id="IPR000873">
    <property type="entry name" value="AMP-dep_synth/lig_dom"/>
</dbReference>
<dbReference type="FunFam" id="3.40.50.12780:FF:000012">
    <property type="entry name" value="Non-ribosomal peptide synthetase"/>
    <property type="match status" value="1"/>
</dbReference>
<dbReference type="FunFam" id="3.40.50.980:FF:000001">
    <property type="entry name" value="Non-ribosomal peptide synthetase"/>
    <property type="match status" value="2"/>
</dbReference>
<dbReference type="GO" id="GO:0009366">
    <property type="term" value="C:enterobactin synthetase complex"/>
    <property type="evidence" value="ECO:0007669"/>
    <property type="project" value="TreeGrafter"/>
</dbReference>
<dbReference type="GO" id="GO:0009239">
    <property type="term" value="P:enterobactin biosynthetic process"/>
    <property type="evidence" value="ECO:0007669"/>
    <property type="project" value="TreeGrafter"/>
</dbReference>
<dbReference type="GO" id="GO:0031177">
    <property type="term" value="F:phosphopantetheine binding"/>
    <property type="evidence" value="ECO:0007669"/>
    <property type="project" value="InterPro"/>
</dbReference>
<evidence type="ECO:0000256" key="4">
    <source>
        <dbReference type="ARBA" id="ARBA00022553"/>
    </source>
</evidence>
<dbReference type="Gene3D" id="3.40.50.12780">
    <property type="entry name" value="N-terminal domain of ligase-like"/>
    <property type="match status" value="1"/>
</dbReference>
<comment type="similarity">
    <text evidence="2">Belongs to the ATP-dependent AMP-binding enzyme family.</text>
</comment>
<dbReference type="FunFam" id="3.30.559.30:FF:000001">
    <property type="entry name" value="Non-ribosomal peptide synthetase"/>
    <property type="match status" value="1"/>
</dbReference>
<dbReference type="Pfam" id="PF00550">
    <property type="entry name" value="PP-binding"/>
    <property type="match status" value="2"/>
</dbReference>
<accession>A0A840MND2</accession>
<keyword evidence="9" id="KW-1185">Reference proteome</keyword>
<protein>
    <submittedName>
        <fullName evidence="8">Amino acid adenylation domain-containing protein</fullName>
    </submittedName>
</protein>
<reference evidence="8 9" key="1">
    <citation type="submission" date="2020-08" db="EMBL/GenBank/DDBJ databases">
        <title>Genomic Encyclopedia of Type Strains, Phase IV (KMG-IV): sequencing the most valuable type-strain genomes for metagenomic binning, comparative biology and taxonomic classification.</title>
        <authorList>
            <person name="Goeker M."/>
        </authorList>
    </citation>
    <scope>NUCLEOTIDE SEQUENCE [LARGE SCALE GENOMIC DNA]</scope>
    <source>
        <strain evidence="8 9">DSM 27165</strain>
    </source>
</reference>
<evidence type="ECO:0000256" key="6">
    <source>
        <dbReference type="SAM" id="MobiDB-lite"/>
    </source>
</evidence>
<dbReference type="InterPro" id="IPR036736">
    <property type="entry name" value="ACP-like_sf"/>
</dbReference>
<dbReference type="SUPFAM" id="SSF52777">
    <property type="entry name" value="CoA-dependent acyltransferases"/>
    <property type="match status" value="4"/>
</dbReference>
<dbReference type="InterPro" id="IPR029058">
    <property type="entry name" value="AB_hydrolase_fold"/>
</dbReference>
<dbReference type="SMART" id="SM00823">
    <property type="entry name" value="PKS_PP"/>
    <property type="match status" value="2"/>
</dbReference>
<dbReference type="PANTHER" id="PTHR45527:SF14">
    <property type="entry name" value="PLIPASTATIN SYNTHASE SUBUNIT B"/>
    <property type="match status" value="1"/>
</dbReference>
<feature type="domain" description="Carrier" evidence="7">
    <location>
        <begin position="992"/>
        <end position="1066"/>
    </location>
</feature>
<feature type="domain" description="Carrier" evidence="7">
    <location>
        <begin position="2072"/>
        <end position="2147"/>
    </location>
</feature>
<dbReference type="Pfam" id="PF13193">
    <property type="entry name" value="AMP-binding_C"/>
    <property type="match status" value="2"/>
</dbReference>
<dbReference type="InterPro" id="IPR020806">
    <property type="entry name" value="PKS_PP-bd"/>
</dbReference>
<dbReference type="Gene3D" id="1.10.1200.10">
    <property type="entry name" value="ACP-like"/>
    <property type="match status" value="1"/>
</dbReference>
<dbReference type="CDD" id="cd12117">
    <property type="entry name" value="A_NRPS_Srf_like"/>
    <property type="match status" value="1"/>
</dbReference>
<dbReference type="PANTHER" id="PTHR45527">
    <property type="entry name" value="NONRIBOSOMAL PEPTIDE SYNTHETASE"/>
    <property type="match status" value="1"/>
</dbReference>
<evidence type="ECO:0000256" key="1">
    <source>
        <dbReference type="ARBA" id="ARBA00001957"/>
    </source>
</evidence>
<evidence type="ECO:0000313" key="9">
    <source>
        <dbReference type="Proteomes" id="UP000575898"/>
    </source>
</evidence>
<evidence type="ECO:0000256" key="2">
    <source>
        <dbReference type="ARBA" id="ARBA00006432"/>
    </source>
</evidence>
<keyword evidence="4" id="KW-0597">Phosphoprotein</keyword>
<dbReference type="GO" id="GO:0005829">
    <property type="term" value="C:cytosol"/>
    <property type="evidence" value="ECO:0007669"/>
    <property type="project" value="TreeGrafter"/>
</dbReference>
<dbReference type="InterPro" id="IPR006162">
    <property type="entry name" value="Ppantetheine_attach_site"/>
</dbReference>
<gene>
    <name evidence="8" type="ORF">HNQ59_000013</name>
</gene>
<dbReference type="GO" id="GO:0047527">
    <property type="term" value="F:2,3-dihydroxybenzoate-serine ligase activity"/>
    <property type="evidence" value="ECO:0007669"/>
    <property type="project" value="TreeGrafter"/>
</dbReference>
<keyword evidence="3" id="KW-0596">Phosphopantetheine</keyword>
<proteinExistence type="inferred from homology"/>
<dbReference type="Proteomes" id="UP000575898">
    <property type="component" value="Unassembled WGS sequence"/>
</dbReference>
<dbReference type="Pfam" id="PF00501">
    <property type="entry name" value="AMP-binding"/>
    <property type="match status" value="2"/>
</dbReference>
<comment type="caution">
    <text evidence="8">The sequence shown here is derived from an EMBL/GenBank/DDBJ whole genome shotgun (WGS) entry which is preliminary data.</text>
</comment>
<evidence type="ECO:0000259" key="7">
    <source>
        <dbReference type="PROSITE" id="PS50075"/>
    </source>
</evidence>
<dbReference type="InterPro" id="IPR001242">
    <property type="entry name" value="Condensation_dom"/>
</dbReference>
<dbReference type="RefSeq" id="WP_184033461.1">
    <property type="nucleotide sequence ID" value="NZ_JACHHY010000001.1"/>
</dbReference>
<dbReference type="FunFam" id="3.30.300.30:FF:000010">
    <property type="entry name" value="Enterobactin synthetase component F"/>
    <property type="match status" value="2"/>
</dbReference>
<evidence type="ECO:0000256" key="3">
    <source>
        <dbReference type="ARBA" id="ARBA00022450"/>
    </source>
</evidence>
<dbReference type="FunFam" id="3.40.50.980:FF:000002">
    <property type="entry name" value="Enterobactin synthetase component F"/>
    <property type="match status" value="1"/>
</dbReference>
<dbReference type="Gene3D" id="3.40.50.980">
    <property type="match status" value="2"/>
</dbReference>
<dbReference type="PROSITE" id="PS50075">
    <property type="entry name" value="CARRIER"/>
    <property type="match status" value="2"/>
</dbReference>
<evidence type="ECO:0000313" key="8">
    <source>
        <dbReference type="EMBL" id="MBB5016751.1"/>
    </source>
</evidence>
<dbReference type="Gene3D" id="2.30.38.10">
    <property type="entry name" value="Luciferase, Domain 3"/>
    <property type="match status" value="1"/>
</dbReference>
<dbReference type="InterPro" id="IPR023213">
    <property type="entry name" value="CAT-like_dom_sf"/>
</dbReference>
<dbReference type="Gene3D" id="3.30.559.30">
    <property type="entry name" value="Nonribosomal peptide synthetase, condensation domain"/>
    <property type="match status" value="2"/>
</dbReference>
<evidence type="ECO:0000256" key="5">
    <source>
        <dbReference type="ARBA" id="ARBA00022598"/>
    </source>
</evidence>
<dbReference type="InterPro" id="IPR010071">
    <property type="entry name" value="AA_adenyl_dom"/>
</dbReference>
<sequence length="2178" mass="241108">MQAPSYLFKPSFSQQRLWLLDQLEPASTQYHIATALRLVGPLHVPALQQALDAVIARHESLRTCFVYDQGELQQCCLETLSVPIRLHELADAEPTTLQAFALAQYHQPFDLSQAPLLRVDLAACGPQDHLLVIIQHHIISDGVSSGIFARELADAYRAACQGQAPDWAELPIQYADYAAWQRQQTATPEHQAALQYWLQQLRGAEPLALPTDRPRPARQSFKGATLFTELPASVVEALAQRARRQGSTLFMTLLTAFYALLHRYTGQSDLVIGTPVAGRQQPELDNLIGFFVNTLALRVQLDPAQTFQQLLSQVREVVLAGQSHQQVPFDQVVERLNLARDLSHAPVFQVMFAYQEVDEAGWSFDQLQVTPLQLATDTSKFDLTLSLVNAPDQLSVALEYSTDLFDTDTAARFGQHFITLLTGIAADDARPILDYPLLGDAERHQLLSGWDQPLTHHPVDLCLHQLFERQARLTPHAEALTAGHQRLSYQSLNARANRLAHYLLNAVHERGGQPVGQPLIGICLPRQEELVVAILAVMKAGYGYLPIDPALSAERIGFYVADAQVSLVVTQAEYSVLFDERSIDTVCVDSERPFIQSMSEDNPALPCTPEQLAYVIYTSGSTGQPKGVMVTHLNVLRLFKATQDWFQFDQQDVWTLFHSTAFDFSVWEIWGALLHGGRLVVVPYLVSRSPEAFHQLVVRERVTVLNQTPSAFKQFIAADQAAGLSADAMQLRCVVFGGEALEPASLLPWLDKYGEDRPQLINMYGITETTVHVTYRPIRRADAERVGSSPIGVAIPDLRLFILDSQRRPAPIGVIGELYVAGDGVALGYLNRTALTAERFIDWPADLMLAVGYQPGTKLYKTGDLARFLSDGGIEYKGRADDQVKIRGFRIELGEIEAALRQSEQVKEVVVQTWRDTPTADARLVAYVVPAVDDVKVEQLRSLLKTMLPDYMVPAHFLFLTALPLTNNGKIDRKALPAPQTDRPQLASDYVAPGNPAEQQLVAGWCRVLGLSQIGIHDNFFALGGDSLRGVQAIAKAREAGLSLSLVDLFAHQTIAELAKLAASRAGDEQGVETIKVPFGLINEADRARMPDTAIDAYPLSRMQGAMFYHMQISPTANVYHCTGTSHLRLGSPFDEAAFREAVRRTVARHDILRIGFDLTGCSEPLQIVHREAVLPVVVEDLRHFSEAEQIEQIKALLEQEKHTPFDFAKPTLLRFFIQLRSDRSLQFTMTECHPIYDGWSYHTMIVEVFNRYAGLTGDSTFVEPPPLQVSYRDFIEKELAAVADPAHQQFWSDWLDDCTVLRLPRLPGYQQHSHDPSLKAIRLSLPESVYAGLQRLMHAASVPMKSVLLAGHIKVMSLISGETDILTGIPTNGRPEEVGGDQLYGLFLNTLPFRYALEESSWQALVKGVFAKECAAMPYRRYPLAEIQRQFGKTPLLPDVLFNYMDFHVYDQLDSKLGFEVVDTLDTGEVNEGTNFPLNVHFQHLTLSSKLTRHQISIQIDFDEHQLAREQVDLLAHFYQQVFAAMANEPSALHHQQDFLPVPMRQQLLGVLAGAASSSTMAKQTLADAFAAQVAAKPDQVALIDGDSQLSYQALNARANQLAHYLVGQGLQPGEPVAIHLGRSSMLVVAMLALIKAQAIYVPIDLDDPRERIDNILADTGCKLMLTEERGLTRLGGVPAQLLVLDRISTLVNQYPTLDLPCDDQANTAAYIMYTSGSTGVPKGAVIPQQGIIRLVCRPGDIDLAQHGRILQLSSIAFDAATFEIWGALLNGGTLVLYPASLPSIPVLESIIAQHQIQTLFLTTSLFNTVVDERPSLLAPVQQVFTGGEAMSLSHARKLLAALPRLRLFNGYGPTENTTFTTLHELDVNRLDQPDSVPLGRPIKATQVYVLDRFQNLAPIGTPGELYTGGAGVARGYLNREALNAERFIADPFHGDAGARLYRTGDRAAFLPDGNLIYLGRLDGQVKIRGFRIEPGEIEHALRQHPQVKQAVVRIVEEPSGKRIAAYVVAEPGLAQDPITLKTFAAQWLPKYMVPNHLIFLPQLPLKRNGKVDLKALPAPQQATEPAALRSPGNQRERDIQGVWAQVLEIDQPGIDENFFDLGGHSLLLARVHQQLRAKGYEDLSIVDLLNYPTIHALASHLEQGPRQSGAQAAATAQKMAAGRQRLAELQKQKQNA</sequence>
<name>A0A840MND2_9PROT</name>
<dbReference type="InterPro" id="IPR042099">
    <property type="entry name" value="ANL_N_sf"/>
</dbReference>
<dbReference type="FunFam" id="2.30.38.10:FF:000001">
    <property type="entry name" value="Non-ribosomal peptide synthetase PvdI"/>
    <property type="match status" value="1"/>
</dbReference>
<dbReference type="CDD" id="cd19531">
    <property type="entry name" value="LCL_NRPS-like"/>
    <property type="match status" value="1"/>
</dbReference>
<organism evidence="8 9">
    <name type="scientific">Chitinivorax tropicus</name>
    <dbReference type="NCBI Taxonomy" id="714531"/>
    <lineage>
        <taxon>Bacteria</taxon>
        <taxon>Pseudomonadati</taxon>
        <taxon>Pseudomonadota</taxon>
        <taxon>Betaproteobacteria</taxon>
        <taxon>Chitinivorax</taxon>
    </lineage>
</organism>
<feature type="region of interest" description="Disordered" evidence="6">
    <location>
        <begin position="2147"/>
        <end position="2178"/>
    </location>
</feature>
<dbReference type="SUPFAM" id="SSF47336">
    <property type="entry name" value="ACP-like"/>
    <property type="match status" value="2"/>
</dbReference>
<dbReference type="NCBIfam" id="NF003417">
    <property type="entry name" value="PRK04813.1"/>
    <property type="match status" value="2"/>
</dbReference>
<dbReference type="Gene3D" id="3.30.559.10">
    <property type="entry name" value="Chloramphenicol acetyltransferase-like domain"/>
    <property type="match status" value="2"/>
</dbReference>
<dbReference type="EMBL" id="JACHHY010000001">
    <property type="protein sequence ID" value="MBB5016751.1"/>
    <property type="molecule type" value="Genomic_DNA"/>
</dbReference>
<feature type="compositionally biased region" description="Low complexity" evidence="6">
    <location>
        <begin position="2152"/>
        <end position="2163"/>
    </location>
</feature>
<dbReference type="SUPFAM" id="SSF56801">
    <property type="entry name" value="Acetyl-CoA synthetase-like"/>
    <property type="match status" value="2"/>
</dbReference>
<dbReference type="InterPro" id="IPR009081">
    <property type="entry name" value="PP-bd_ACP"/>
</dbReference>
<dbReference type="PROSITE" id="PS00012">
    <property type="entry name" value="PHOSPHOPANTETHEINE"/>
    <property type="match status" value="1"/>
</dbReference>
<dbReference type="FunFam" id="1.10.1200.10:FF:000005">
    <property type="entry name" value="Nonribosomal peptide synthetase 1"/>
    <property type="match status" value="1"/>
</dbReference>
<dbReference type="Gene3D" id="3.40.50.1820">
    <property type="entry name" value="alpha/beta hydrolase"/>
    <property type="match status" value="1"/>
</dbReference>
<dbReference type="CDD" id="cd17643">
    <property type="entry name" value="A_NRPS_Cytc1-like"/>
    <property type="match status" value="1"/>
</dbReference>
<dbReference type="NCBIfam" id="TIGR01733">
    <property type="entry name" value="AA-adenyl-dom"/>
    <property type="match status" value="2"/>
</dbReference>
<feature type="compositionally biased region" description="Basic and acidic residues" evidence="6">
    <location>
        <begin position="2167"/>
        <end position="2178"/>
    </location>
</feature>
<dbReference type="GO" id="GO:0043041">
    <property type="term" value="P:amino acid activation for nonribosomal peptide biosynthetic process"/>
    <property type="evidence" value="ECO:0007669"/>
    <property type="project" value="TreeGrafter"/>
</dbReference>